<feature type="compositionally biased region" description="Low complexity" evidence="1">
    <location>
        <begin position="955"/>
        <end position="968"/>
    </location>
</feature>
<feature type="region of interest" description="Disordered" evidence="1">
    <location>
        <begin position="584"/>
        <end position="721"/>
    </location>
</feature>
<dbReference type="AlphaFoldDB" id="A0A915NB60"/>
<proteinExistence type="predicted"/>
<dbReference type="WBParaSite" id="scaffold8532_cov232.g13154">
    <property type="protein sequence ID" value="scaffold8532_cov232.g13154"/>
    <property type="gene ID" value="scaffold8532_cov232.g13154"/>
</dbReference>
<keyword evidence="2" id="KW-1185">Reference proteome</keyword>
<feature type="compositionally biased region" description="Low complexity" evidence="1">
    <location>
        <begin position="20"/>
        <end position="30"/>
    </location>
</feature>
<feature type="compositionally biased region" description="Basic and acidic residues" evidence="1">
    <location>
        <begin position="522"/>
        <end position="552"/>
    </location>
</feature>
<feature type="compositionally biased region" description="Basic and acidic residues" evidence="1">
    <location>
        <begin position="989"/>
        <end position="1004"/>
    </location>
</feature>
<organism evidence="2 3">
    <name type="scientific">Meloidogyne javanica</name>
    <name type="common">Root-knot nematode worm</name>
    <dbReference type="NCBI Taxonomy" id="6303"/>
    <lineage>
        <taxon>Eukaryota</taxon>
        <taxon>Metazoa</taxon>
        <taxon>Ecdysozoa</taxon>
        <taxon>Nematoda</taxon>
        <taxon>Chromadorea</taxon>
        <taxon>Rhabditida</taxon>
        <taxon>Tylenchina</taxon>
        <taxon>Tylenchomorpha</taxon>
        <taxon>Tylenchoidea</taxon>
        <taxon>Meloidogynidae</taxon>
        <taxon>Meloidogyninae</taxon>
        <taxon>Meloidogyne</taxon>
        <taxon>Meloidogyne incognita group</taxon>
    </lineage>
</organism>
<feature type="compositionally biased region" description="Low complexity" evidence="1">
    <location>
        <begin position="704"/>
        <end position="721"/>
    </location>
</feature>
<reference evidence="3" key="1">
    <citation type="submission" date="2022-11" db="UniProtKB">
        <authorList>
            <consortium name="WormBaseParasite"/>
        </authorList>
    </citation>
    <scope>IDENTIFICATION</scope>
</reference>
<feature type="compositionally biased region" description="Polar residues" evidence="1">
    <location>
        <begin position="673"/>
        <end position="685"/>
    </location>
</feature>
<evidence type="ECO:0000313" key="2">
    <source>
        <dbReference type="Proteomes" id="UP000887561"/>
    </source>
</evidence>
<feature type="compositionally biased region" description="Basic and acidic residues" evidence="1">
    <location>
        <begin position="658"/>
        <end position="672"/>
    </location>
</feature>
<accession>A0A915NB60</accession>
<feature type="compositionally biased region" description="Basic and acidic residues" evidence="1">
    <location>
        <begin position="970"/>
        <end position="982"/>
    </location>
</feature>
<feature type="region of interest" description="Disordered" evidence="1">
    <location>
        <begin position="325"/>
        <end position="354"/>
    </location>
</feature>
<feature type="region of interest" description="Disordered" evidence="1">
    <location>
        <begin position="502"/>
        <end position="552"/>
    </location>
</feature>
<protein>
    <submittedName>
        <fullName evidence="3">Uncharacterized protein</fullName>
    </submittedName>
</protein>
<feature type="compositionally biased region" description="Polar residues" evidence="1">
    <location>
        <begin position="31"/>
        <end position="46"/>
    </location>
</feature>
<evidence type="ECO:0000256" key="1">
    <source>
        <dbReference type="SAM" id="MobiDB-lite"/>
    </source>
</evidence>
<feature type="region of interest" description="Disordered" evidence="1">
    <location>
        <begin position="15"/>
        <end position="46"/>
    </location>
</feature>
<evidence type="ECO:0000313" key="3">
    <source>
        <dbReference type="WBParaSite" id="scaffold8532_cov232.g13154"/>
    </source>
</evidence>
<feature type="compositionally biased region" description="Basic and acidic residues" evidence="1">
    <location>
        <begin position="584"/>
        <end position="600"/>
    </location>
</feature>
<feature type="region of interest" description="Disordered" evidence="1">
    <location>
        <begin position="942"/>
        <end position="1011"/>
    </location>
</feature>
<feature type="compositionally biased region" description="Basic and acidic residues" evidence="1">
    <location>
        <begin position="625"/>
        <end position="650"/>
    </location>
</feature>
<sequence>MSSWFSYFRNSIIREEDPEQQQQLQPEFDQASTSNLSQGDISSVASEYSIKDEEQQQIKKIPLVPSLSQEQREHIHDVLKRAERSGRHARVVMDKKHLKAVRGGRGQSAFTSSSIYTERENEGNGSDGIDKTDIMASEIIQMDSLPEDVEITVGPCPSSYCSYASSELMFSEEETETNKEKVEEETMENRISIAQRMAKMSRKIDKWLKSLDVDEEEKMEEEENLDIEKIPKSPSFVVEQSLNENSILAAYLDTLSLCISVSAIEQCSISFSQIVEKFSRNEAADIVYFAIKEVMTKESILNKDLTEEEQNYEKKVQAVLSEVGGVHEESDNSGQTSGADTEGPSSFEEEEYTEKQITLVEVHEGEYDDLKNETSETLVENKTIEISKCECNFVLWKEEKEEIIGESIKEKELTFEEKQELKEIEQKQQTNKEDDLTDWLSQLVAEGTENCVETSKVKEFVIEEGENDLWSIDNNKIEHSVEENEIDETTNIFPTELKQIEEDEVEHCSSSSSSVDTSLNLKSKEQLNERDDNISLKEEEGEEDSFKEKEEDLIPFNINQEKVLSNISNIETEISGNIDEDIIEEHFNEHNDDKEEEGKNKSLTRSSSSTSSADTHISLNESVDEENKILDEDNLIKNEEFVNEEMKSEIEESPISSLKEKRGEEIKIDEKQNSTPSSGRTSEADNNSLLLSSEKNLEEENKNTKSSISSGKTSSADSLSSLNSISSVTSKELIKVQSNEEIEGGPLTCTNFESNLTKEVEHIERINRLAEMEGGKIEFMEIGTNKSDRQFNKNNENTSITETNKLISDEMEELKFPKTPLQQFNEDLNKLTDEENGNILDELTIEEKEHIKRIEILAAKEFNMQEFSEEDNQELKEFSQIEENPQNFQKPIFDPSLDQNKHQTVVGLTFEELEHIQNVLRLAEESGSFDVNLNIAGRNGKEINSKIESKPPLQSPSSHKTSSSSETSGADDKSLEKQFFKTEEEENNLDGRIEEEGNNQKEEENVIDEINEEEEEEKLRKLKINELFAIKQKEKIFYPTFFVDQQEIH</sequence>
<dbReference type="Proteomes" id="UP000887561">
    <property type="component" value="Unplaced"/>
</dbReference>
<name>A0A915NB60_MELJA</name>
<feature type="compositionally biased region" description="Low complexity" evidence="1">
    <location>
        <begin position="603"/>
        <end position="618"/>
    </location>
</feature>